<evidence type="ECO:0000256" key="2">
    <source>
        <dbReference type="ARBA" id="ARBA00022692"/>
    </source>
</evidence>
<keyword evidence="8" id="KW-1185">Reference proteome</keyword>
<feature type="transmembrane region" description="Helical" evidence="5">
    <location>
        <begin position="287"/>
        <end position="306"/>
    </location>
</feature>
<dbReference type="Pfam" id="PF13813">
    <property type="entry name" value="MBOAT_2"/>
    <property type="match status" value="1"/>
</dbReference>
<feature type="domain" description="Wax synthase" evidence="6">
    <location>
        <begin position="206"/>
        <end position="288"/>
    </location>
</feature>
<gene>
    <name evidence="7" type="ORF">WOLCODRAFT_26531</name>
</gene>
<protein>
    <recommendedName>
        <fullName evidence="6">Wax synthase domain-containing protein</fullName>
    </recommendedName>
</protein>
<dbReference type="GO" id="GO:0016020">
    <property type="term" value="C:membrane"/>
    <property type="evidence" value="ECO:0007669"/>
    <property type="project" value="UniProtKB-SubCell"/>
</dbReference>
<evidence type="ECO:0000313" key="8">
    <source>
        <dbReference type="Proteomes" id="UP000218811"/>
    </source>
</evidence>
<comment type="subcellular location">
    <subcellularLocation>
        <location evidence="1">Membrane</location>
        <topology evidence="1">Multi-pass membrane protein</topology>
    </subcellularLocation>
</comment>
<name>A0A2H3JPS6_WOLCO</name>
<evidence type="ECO:0000256" key="1">
    <source>
        <dbReference type="ARBA" id="ARBA00004141"/>
    </source>
</evidence>
<evidence type="ECO:0000259" key="6">
    <source>
        <dbReference type="Pfam" id="PF13813"/>
    </source>
</evidence>
<dbReference type="EMBL" id="KB468157">
    <property type="protein sequence ID" value="PCH44176.1"/>
    <property type="molecule type" value="Genomic_DNA"/>
</dbReference>
<sequence>MSDRPLLPMLPALLVPNVIVASLIALRLQWLTRLAGFIMYTCLLGMAYRCTTGNIWYNYVLGCQLMDQYLVAGKLLWVTDPLLELRHERDVTHPSKLPFVRRVYWSLCLLSNRRGVGWNCQVANVPPRPSESCWQFVRKRLLNICRLYIILDFLQLYVLSIRPETLAQRWFYGLGRLSTMMMMMNAQASIVSVVAVATGLSKPQDWPAVFGKLSDAYTVRRFWGRTYHQNVRRYTASWGKRVCRLLGLQPGSWASSHTQLAVGFALSALMHCSGDLMVGPSIFGASFAYFAAQAAVIALEDVVIAATRKKGIAWSGRVVKSVGYVWVVLWLGISTPWLFNWTVKAGIDGYRRLPFSPLEVLTCSMNTSTGPAWFASRSIACRATNAR</sequence>
<reference evidence="7 8" key="1">
    <citation type="journal article" date="2012" name="Science">
        <title>The Paleozoic origin of enzymatic lignin decomposition reconstructed from 31 fungal genomes.</title>
        <authorList>
            <person name="Floudas D."/>
            <person name="Binder M."/>
            <person name="Riley R."/>
            <person name="Barry K."/>
            <person name="Blanchette R.A."/>
            <person name="Henrissat B."/>
            <person name="Martinez A.T."/>
            <person name="Otillar R."/>
            <person name="Spatafora J.W."/>
            <person name="Yadav J.S."/>
            <person name="Aerts A."/>
            <person name="Benoit I."/>
            <person name="Boyd A."/>
            <person name="Carlson A."/>
            <person name="Copeland A."/>
            <person name="Coutinho P.M."/>
            <person name="de Vries R.P."/>
            <person name="Ferreira P."/>
            <person name="Findley K."/>
            <person name="Foster B."/>
            <person name="Gaskell J."/>
            <person name="Glotzer D."/>
            <person name="Gorecki P."/>
            <person name="Heitman J."/>
            <person name="Hesse C."/>
            <person name="Hori C."/>
            <person name="Igarashi K."/>
            <person name="Jurgens J.A."/>
            <person name="Kallen N."/>
            <person name="Kersten P."/>
            <person name="Kohler A."/>
            <person name="Kuees U."/>
            <person name="Kumar T.K.A."/>
            <person name="Kuo A."/>
            <person name="LaButti K."/>
            <person name="Larrondo L.F."/>
            <person name="Lindquist E."/>
            <person name="Ling A."/>
            <person name="Lombard V."/>
            <person name="Lucas S."/>
            <person name="Lundell T."/>
            <person name="Martin R."/>
            <person name="McLaughlin D.J."/>
            <person name="Morgenstern I."/>
            <person name="Morin E."/>
            <person name="Murat C."/>
            <person name="Nagy L.G."/>
            <person name="Nolan M."/>
            <person name="Ohm R.A."/>
            <person name="Patyshakuliyeva A."/>
            <person name="Rokas A."/>
            <person name="Ruiz-Duenas F.J."/>
            <person name="Sabat G."/>
            <person name="Salamov A."/>
            <person name="Samejima M."/>
            <person name="Schmutz J."/>
            <person name="Slot J.C."/>
            <person name="St John F."/>
            <person name="Stenlid J."/>
            <person name="Sun H."/>
            <person name="Sun S."/>
            <person name="Syed K."/>
            <person name="Tsang A."/>
            <person name="Wiebenga A."/>
            <person name="Young D."/>
            <person name="Pisabarro A."/>
            <person name="Eastwood D.C."/>
            <person name="Martin F."/>
            <person name="Cullen D."/>
            <person name="Grigoriev I.V."/>
            <person name="Hibbett D.S."/>
        </authorList>
    </citation>
    <scope>NUCLEOTIDE SEQUENCE [LARGE SCALE GENOMIC DNA]</scope>
    <source>
        <strain evidence="7 8">MD-104</strain>
    </source>
</reference>
<feature type="transmembrane region" description="Helical" evidence="5">
    <location>
        <begin position="318"/>
        <end position="339"/>
    </location>
</feature>
<dbReference type="InterPro" id="IPR032805">
    <property type="entry name" value="Wax_synthase_dom"/>
</dbReference>
<feature type="transmembrane region" description="Helical" evidence="5">
    <location>
        <begin position="6"/>
        <end position="25"/>
    </location>
</feature>
<keyword evidence="3 5" id="KW-1133">Transmembrane helix</keyword>
<evidence type="ECO:0000313" key="7">
    <source>
        <dbReference type="EMBL" id="PCH44176.1"/>
    </source>
</evidence>
<proteinExistence type="predicted"/>
<dbReference type="OMA" id="GSWASSH"/>
<dbReference type="Proteomes" id="UP000218811">
    <property type="component" value="Unassembled WGS sequence"/>
</dbReference>
<keyword evidence="4 5" id="KW-0472">Membrane</keyword>
<evidence type="ECO:0000256" key="5">
    <source>
        <dbReference type="SAM" id="Phobius"/>
    </source>
</evidence>
<keyword evidence="2 5" id="KW-0812">Transmembrane</keyword>
<dbReference type="STRING" id="742152.A0A2H3JPS6"/>
<feature type="transmembrane region" description="Helical" evidence="5">
    <location>
        <begin position="37"/>
        <end position="57"/>
    </location>
</feature>
<dbReference type="OrthoDB" id="1077582at2759"/>
<evidence type="ECO:0000256" key="4">
    <source>
        <dbReference type="ARBA" id="ARBA00023136"/>
    </source>
</evidence>
<organism evidence="7 8">
    <name type="scientific">Wolfiporia cocos (strain MD-104)</name>
    <name type="common">Brown rot fungus</name>
    <dbReference type="NCBI Taxonomy" id="742152"/>
    <lineage>
        <taxon>Eukaryota</taxon>
        <taxon>Fungi</taxon>
        <taxon>Dikarya</taxon>
        <taxon>Basidiomycota</taxon>
        <taxon>Agaricomycotina</taxon>
        <taxon>Agaricomycetes</taxon>
        <taxon>Polyporales</taxon>
        <taxon>Phaeolaceae</taxon>
        <taxon>Wolfiporia</taxon>
    </lineage>
</organism>
<dbReference type="AlphaFoldDB" id="A0A2H3JPS6"/>
<evidence type="ECO:0000256" key="3">
    <source>
        <dbReference type="ARBA" id="ARBA00022989"/>
    </source>
</evidence>
<accession>A0A2H3JPS6</accession>